<dbReference type="Proteomes" id="UP000018914">
    <property type="component" value="Chromosome"/>
</dbReference>
<evidence type="ECO:0000313" key="2">
    <source>
        <dbReference type="Proteomes" id="UP000018914"/>
    </source>
</evidence>
<sequence length="31" mass="3463">MRVFISGLFCELVPPFVKGVFCFKNTQGVKA</sequence>
<organism evidence="2">
    <name type="scientific">Thermocrinis ruber</name>
    <dbReference type="NCBI Taxonomy" id="75906"/>
    <lineage>
        <taxon>Bacteria</taxon>
        <taxon>Pseudomonadati</taxon>
        <taxon>Aquificota</taxon>
        <taxon>Aquificia</taxon>
        <taxon>Aquificales</taxon>
        <taxon>Aquificaceae</taxon>
        <taxon>Thermocrinis</taxon>
    </lineage>
</organism>
<accession>W0DIS8</accession>
<protein>
    <submittedName>
        <fullName evidence="1">Uncharacterized protein</fullName>
    </submittedName>
</protein>
<gene>
    <name evidence="1" type="ORF">THERU_07295</name>
</gene>
<reference evidence="1 2" key="1">
    <citation type="submission" date="2013-12" db="EMBL/GenBank/DDBJ databases">
        <authorList>
            <consortium name="DOE Joint Genome Institute"/>
            <person name="Eisen J."/>
            <person name="Huntemann M."/>
            <person name="Han J."/>
            <person name="Chen A."/>
            <person name="Kyrpides N."/>
            <person name="Mavromatis K."/>
            <person name="Markowitz V."/>
            <person name="Palaniappan K."/>
            <person name="Ivanova N."/>
            <person name="Schaumberg A."/>
            <person name="Pati A."/>
            <person name="Liolios K."/>
            <person name="Nordberg H.P."/>
            <person name="Cantor M.N."/>
            <person name="Hua S.X."/>
            <person name="Woyke T."/>
        </authorList>
    </citation>
    <scope>NUCLEOTIDE SEQUENCE [LARGE SCALE GENOMIC DNA]</scope>
    <source>
        <strain evidence="1 2">DSM 23557</strain>
    </source>
</reference>
<keyword evidence="2" id="KW-1185">Reference proteome</keyword>
<dbReference type="AlphaFoldDB" id="W0DIS8"/>
<dbReference type="HOGENOM" id="CLU_3398966_0_0_0"/>
<evidence type="ECO:0000313" key="1">
    <source>
        <dbReference type="EMBL" id="AHE96908.1"/>
    </source>
</evidence>
<dbReference type="KEGG" id="trd:THERU_07295"/>
<name>W0DIS8_9AQUI</name>
<dbReference type="EMBL" id="CP007028">
    <property type="protein sequence ID" value="AHE96908.1"/>
    <property type="molecule type" value="Genomic_DNA"/>
</dbReference>
<proteinExistence type="predicted"/>